<evidence type="ECO:0000313" key="1">
    <source>
        <dbReference type="EMBL" id="KAE9278674.1"/>
    </source>
</evidence>
<reference evidence="1 2" key="1">
    <citation type="submission" date="2018-08" db="EMBL/GenBank/DDBJ databases">
        <title>Genomic investigation of the strawberry pathogen Phytophthora fragariae indicates pathogenicity is determined by transcriptional variation in three key races.</title>
        <authorList>
            <person name="Adams T.M."/>
            <person name="Armitage A.D."/>
            <person name="Sobczyk M.K."/>
            <person name="Bates H.J."/>
            <person name="Dunwell J.M."/>
            <person name="Nellist C.F."/>
            <person name="Harrison R.J."/>
        </authorList>
    </citation>
    <scope>NUCLEOTIDE SEQUENCE [LARGE SCALE GENOMIC DNA]</scope>
    <source>
        <strain evidence="1 2">SCRP333</strain>
    </source>
</reference>
<protein>
    <recommendedName>
        <fullName evidence="3">Reverse transcriptase Ty1/copia-type domain-containing protein</fullName>
    </recommendedName>
</protein>
<name>A0A6A4BVG1_9STRA</name>
<dbReference type="CDD" id="cd09272">
    <property type="entry name" value="RNase_HI_RT_Ty1"/>
    <property type="match status" value="1"/>
</dbReference>
<dbReference type="EMBL" id="QXFT01004329">
    <property type="protein sequence ID" value="KAE9278674.1"/>
    <property type="molecule type" value="Genomic_DNA"/>
</dbReference>
<proteinExistence type="predicted"/>
<sequence length="101" mass="11258">MEEELVAAGHAAQGFRERFRELGIFIADTMVMYMDNQAAIKQVQNATISGKAKHIDVKYNFTKDLAAKGINAPTYVPTGEMETDLLTNFHIHHTGVWGKCC</sequence>
<gene>
    <name evidence="1" type="ORF">PR003_g28454</name>
</gene>
<keyword evidence="2" id="KW-1185">Reference proteome</keyword>
<comment type="caution">
    <text evidence="1">The sequence shown here is derived from an EMBL/GenBank/DDBJ whole genome shotgun (WGS) entry which is preliminary data.</text>
</comment>
<dbReference type="AlphaFoldDB" id="A0A6A4BVG1"/>
<dbReference type="Proteomes" id="UP000434957">
    <property type="component" value="Unassembled WGS sequence"/>
</dbReference>
<accession>A0A6A4BVG1</accession>
<organism evidence="1 2">
    <name type="scientific">Phytophthora rubi</name>
    <dbReference type="NCBI Taxonomy" id="129364"/>
    <lineage>
        <taxon>Eukaryota</taxon>
        <taxon>Sar</taxon>
        <taxon>Stramenopiles</taxon>
        <taxon>Oomycota</taxon>
        <taxon>Peronosporomycetes</taxon>
        <taxon>Peronosporales</taxon>
        <taxon>Peronosporaceae</taxon>
        <taxon>Phytophthora</taxon>
    </lineage>
</organism>
<evidence type="ECO:0000313" key="2">
    <source>
        <dbReference type="Proteomes" id="UP000434957"/>
    </source>
</evidence>
<evidence type="ECO:0008006" key="3">
    <source>
        <dbReference type="Google" id="ProtNLM"/>
    </source>
</evidence>